<keyword evidence="2" id="KW-1133">Transmembrane helix</keyword>
<gene>
    <name evidence="3" type="ORF">NVS88_17710</name>
</gene>
<keyword evidence="2" id="KW-0812">Transmembrane</keyword>
<feature type="transmembrane region" description="Helical" evidence="2">
    <location>
        <begin position="48"/>
        <end position="69"/>
    </location>
</feature>
<evidence type="ECO:0000256" key="2">
    <source>
        <dbReference type="SAM" id="Phobius"/>
    </source>
</evidence>
<name>A0A9X4M1Q6_9ACTN</name>
<dbReference type="EMBL" id="JANRHA010000013">
    <property type="protein sequence ID" value="MDG3016395.1"/>
    <property type="molecule type" value="Genomic_DNA"/>
</dbReference>
<keyword evidence="2" id="KW-0472">Membrane</keyword>
<keyword evidence="4" id="KW-1185">Reference proteome</keyword>
<feature type="compositionally biased region" description="Basic and acidic residues" evidence="1">
    <location>
        <begin position="1"/>
        <end position="21"/>
    </location>
</feature>
<evidence type="ECO:0000256" key="1">
    <source>
        <dbReference type="SAM" id="MobiDB-lite"/>
    </source>
</evidence>
<dbReference type="Gene3D" id="2.60.120.260">
    <property type="entry name" value="Galactose-binding domain-like"/>
    <property type="match status" value="2"/>
</dbReference>
<feature type="region of interest" description="Disordered" evidence="1">
    <location>
        <begin position="1"/>
        <end position="39"/>
    </location>
</feature>
<comment type="caution">
    <text evidence="3">The sequence shown here is derived from an EMBL/GenBank/DDBJ whole genome shotgun (WGS) entry which is preliminary data.</text>
</comment>
<accession>A0A9X4M1Q6</accession>
<dbReference type="Proteomes" id="UP001152755">
    <property type="component" value="Unassembled WGS sequence"/>
</dbReference>
<dbReference type="RefSeq" id="WP_277830531.1">
    <property type="nucleotide sequence ID" value="NZ_JAAIVF010000001.1"/>
</dbReference>
<protein>
    <submittedName>
        <fullName evidence="3">Cellulose biosynthesis cyclic di-GMP-binding regulatory protein BcsB</fullName>
    </submittedName>
</protein>
<proteinExistence type="predicted"/>
<sequence length="642" mass="66757">MSDDEGKHASDAPGEGDRPADGDGQGAAEQPEADYFPGEKGRRIPRSAWWVLGVAVVALVAFLIVRPYWFKGSTSDLHVPADRHFTKTLAGLGQADGVWLSDDAPSTSFTVPLPVDAEPGKTQLRLHGSTQVAPNSTVFLVVAMNGKTVYKRALPSGDNVLDQTIQVPAGTVDSGEVRVRVRTQGTLHGDICMPDHSAGMLIHLTPDTMVESALGETVRTVRDTVAGWDRRLTVVTADQGDQWRTAAAQLGIALTQHGYDVTFASGVPGSNVQDTILVGPADRLFGMGWKAGDTKGDGVVTGTVADAPVLGIVESQADVISRLLTTPALAAADTSTSAPQAVATTAPTGNPVTLSSLGADLSEQQITESQRWRVGYSPADLPGGMLPKDLRVAFQLPASPADLTWILNVQLNGRLIDSRPLAHSTEPVVIPLPPTAQKVNNNLVIEVERDRDLGGCGVRVTSYPIQLLDTSVLDLGDQPMAGFTGVPRTLAPGFAVYVPGANPQDTDNVLTAALPTLATFVPAQYSPAFHWNAQPAPGQPFVLLGQSPDVSTVAHVQDGRLVAGNGQPLNVSSFANGVLSQCATGPGGAGGLAIQPVGEAPAVPTPDFGQECIQVATTGGSFALDPNGAVVLTGPPRAAAPR</sequence>
<reference evidence="3" key="1">
    <citation type="submission" date="2022-08" db="EMBL/GenBank/DDBJ databases">
        <title>Genome analysis of Corynebacteriales strain.</title>
        <authorList>
            <person name="Lee S.D."/>
        </authorList>
    </citation>
    <scope>NUCLEOTIDE SEQUENCE</scope>
    <source>
        <strain evidence="3">D3-21</strain>
    </source>
</reference>
<evidence type="ECO:0000313" key="3">
    <source>
        <dbReference type="EMBL" id="MDG3016395.1"/>
    </source>
</evidence>
<dbReference type="AlphaFoldDB" id="A0A9X4M1Q6"/>
<organism evidence="3 4">
    <name type="scientific">Speluncibacter jeojiensis</name>
    <dbReference type="NCBI Taxonomy" id="2710754"/>
    <lineage>
        <taxon>Bacteria</taxon>
        <taxon>Bacillati</taxon>
        <taxon>Actinomycetota</taxon>
        <taxon>Actinomycetes</taxon>
        <taxon>Mycobacteriales</taxon>
        <taxon>Speluncibacteraceae</taxon>
        <taxon>Speluncibacter</taxon>
    </lineage>
</organism>
<evidence type="ECO:0000313" key="4">
    <source>
        <dbReference type="Proteomes" id="UP001152755"/>
    </source>
</evidence>